<evidence type="ECO:0000313" key="2">
    <source>
        <dbReference type="EMBL" id="MPN06782.1"/>
    </source>
</evidence>
<dbReference type="EMBL" id="VSSQ01052719">
    <property type="protein sequence ID" value="MPN06782.1"/>
    <property type="molecule type" value="Genomic_DNA"/>
</dbReference>
<proteinExistence type="predicted"/>
<name>A0A645EZV6_9ZZZZ</name>
<dbReference type="AlphaFoldDB" id="A0A645EZV6"/>
<feature type="region of interest" description="Disordered" evidence="1">
    <location>
        <begin position="66"/>
        <end position="100"/>
    </location>
</feature>
<evidence type="ECO:0000256" key="1">
    <source>
        <dbReference type="SAM" id="MobiDB-lite"/>
    </source>
</evidence>
<gene>
    <name evidence="2" type="ORF">SDC9_154039</name>
</gene>
<comment type="caution">
    <text evidence="2">The sequence shown here is derived from an EMBL/GenBank/DDBJ whole genome shotgun (WGS) entry which is preliminary data.</text>
</comment>
<protein>
    <submittedName>
        <fullName evidence="2">Uncharacterized protein</fullName>
    </submittedName>
</protein>
<reference evidence="2" key="1">
    <citation type="submission" date="2019-08" db="EMBL/GenBank/DDBJ databases">
        <authorList>
            <person name="Kucharzyk K."/>
            <person name="Murdoch R.W."/>
            <person name="Higgins S."/>
            <person name="Loffler F."/>
        </authorList>
    </citation>
    <scope>NUCLEOTIDE SEQUENCE</scope>
</reference>
<sequence length="100" mass="11131">MDGEFGFFGFRKHQGEVQDSLIGYDGQSAGVADDDIGRDAPQVTQAVLQMGQARVHHTEDDQLFHRPKMQSCRSFSVPDQPDRSITHREVRKGIGAECSL</sequence>
<organism evidence="2">
    <name type="scientific">bioreactor metagenome</name>
    <dbReference type="NCBI Taxonomy" id="1076179"/>
    <lineage>
        <taxon>unclassified sequences</taxon>
        <taxon>metagenomes</taxon>
        <taxon>ecological metagenomes</taxon>
    </lineage>
</organism>
<accession>A0A645EZV6</accession>
<feature type="compositionally biased region" description="Basic and acidic residues" evidence="1">
    <location>
        <begin position="80"/>
        <end position="94"/>
    </location>
</feature>